<dbReference type="CDD" id="cd18683">
    <property type="entry name" value="PIN_VapC-like"/>
    <property type="match status" value="1"/>
</dbReference>
<dbReference type="SUPFAM" id="SSF88723">
    <property type="entry name" value="PIN domain-like"/>
    <property type="match status" value="1"/>
</dbReference>
<evidence type="ECO:0000313" key="2">
    <source>
        <dbReference type="EMBL" id="PJE77339.1"/>
    </source>
</evidence>
<gene>
    <name evidence="2" type="ORF">CI610_03744</name>
</gene>
<dbReference type="AlphaFoldDB" id="A0A2H9T298"/>
<proteinExistence type="predicted"/>
<dbReference type="InterPro" id="IPR002716">
    <property type="entry name" value="PIN_dom"/>
</dbReference>
<organism evidence="2">
    <name type="scientific">invertebrate metagenome</name>
    <dbReference type="NCBI Taxonomy" id="1711999"/>
    <lineage>
        <taxon>unclassified sequences</taxon>
        <taxon>metagenomes</taxon>
        <taxon>organismal metagenomes</taxon>
    </lineage>
</organism>
<feature type="domain" description="PIN" evidence="1">
    <location>
        <begin position="4"/>
        <end position="124"/>
    </location>
</feature>
<accession>A0A2H9T298</accession>
<evidence type="ECO:0000259" key="1">
    <source>
        <dbReference type="Pfam" id="PF01850"/>
    </source>
</evidence>
<protein>
    <recommendedName>
        <fullName evidence="1">PIN domain-containing protein</fullName>
    </recommendedName>
</protein>
<dbReference type="EMBL" id="NSIT01000750">
    <property type="protein sequence ID" value="PJE77339.1"/>
    <property type="molecule type" value="Genomic_DNA"/>
</dbReference>
<dbReference type="PANTHER" id="PTHR39664:SF2">
    <property type="entry name" value="NUCLEIC ACID-BINDING PROTEIN, CONTAINING PIN DOMAIN-RELATED"/>
    <property type="match status" value="1"/>
</dbReference>
<dbReference type="InterPro" id="IPR029060">
    <property type="entry name" value="PIN-like_dom_sf"/>
</dbReference>
<dbReference type="Pfam" id="PF01850">
    <property type="entry name" value="PIN"/>
    <property type="match status" value="1"/>
</dbReference>
<dbReference type="PANTHER" id="PTHR39664">
    <property type="match status" value="1"/>
</dbReference>
<comment type="caution">
    <text evidence="2">The sequence shown here is derived from an EMBL/GenBank/DDBJ whole genome shotgun (WGS) entry which is preliminary data.</text>
</comment>
<name>A0A2H9T298_9ZZZZ</name>
<sequence length="133" mass="14933">MIGLDTNVVIRYLVQDDSKQSGLATQLIETRLSMETPGFISLITLIETVWVLSACYQQNKSQIITILRQIITTRQLKIERSDIAHQAIQRYKSGNGDYSDAVICLINTENGCHETLTFDKKARTVGMTLLDAL</sequence>
<dbReference type="Gene3D" id="3.40.50.1010">
    <property type="entry name" value="5'-nuclease"/>
    <property type="match status" value="1"/>
</dbReference>
<reference evidence="2" key="1">
    <citation type="journal article" date="2017" name="Appl. Environ. Microbiol.">
        <title>Molecular characterization of an Endozoicomonas-like organism causing infection in king scallop Pecten maximus L.</title>
        <authorList>
            <person name="Cano I."/>
            <person name="van Aerle R."/>
            <person name="Ross S."/>
            <person name="Verner-Jeffreys D.W."/>
            <person name="Paley R.K."/>
            <person name="Rimmer G."/>
            <person name="Ryder D."/>
            <person name="Hooper P."/>
            <person name="Stone D."/>
            <person name="Feist S.W."/>
        </authorList>
    </citation>
    <scope>NUCLEOTIDE SEQUENCE</scope>
</reference>